<gene>
    <name evidence="1" type="ORF">ROHU_008563</name>
</gene>
<accession>A0A498MEJ0</accession>
<sequence length="125" mass="14168">MGRRRRDHRLQKHTPKVLEHLGELRMKQRYINELKGDRWRGASAVASSGGSEELPEAGDEQLFGHEQFLDLTPVGNPMKAFVSGTARRSLLMADEETADEFWAAENSETSDGILKSDEDQMSLFY</sequence>
<protein>
    <submittedName>
        <fullName evidence="1">Uncharacterized protein</fullName>
    </submittedName>
</protein>
<dbReference type="EMBL" id="QBIY01012820">
    <property type="protein sequence ID" value="RXN15905.1"/>
    <property type="molecule type" value="Genomic_DNA"/>
</dbReference>
<organism evidence="1 2">
    <name type="scientific">Labeo rohita</name>
    <name type="common">Indian major carp</name>
    <name type="synonym">Cyprinus rohita</name>
    <dbReference type="NCBI Taxonomy" id="84645"/>
    <lineage>
        <taxon>Eukaryota</taxon>
        <taxon>Metazoa</taxon>
        <taxon>Chordata</taxon>
        <taxon>Craniata</taxon>
        <taxon>Vertebrata</taxon>
        <taxon>Euteleostomi</taxon>
        <taxon>Actinopterygii</taxon>
        <taxon>Neopterygii</taxon>
        <taxon>Teleostei</taxon>
        <taxon>Ostariophysi</taxon>
        <taxon>Cypriniformes</taxon>
        <taxon>Cyprinidae</taxon>
        <taxon>Labeoninae</taxon>
        <taxon>Labeonini</taxon>
        <taxon>Labeo</taxon>
    </lineage>
</organism>
<dbReference type="AlphaFoldDB" id="A0A498MEJ0"/>
<keyword evidence="2" id="KW-1185">Reference proteome</keyword>
<evidence type="ECO:0000313" key="2">
    <source>
        <dbReference type="Proteomes" id="UP000290572"/>
    </source>
</evidence>
<dbReference type="Proteomes" id="UP000290572">
    <property type="component" value="Unassembled WGS sequence"/>
</dbReference>
<comment type="caution">
    <text evidence="1">The sequence shown here is derived from an EMBL/GenBank/DDBJ whole genome shotgun (WGS) entry which is preliminary data.</text>
</comment>
<proteinExistence type="predicted"/>
<reference evidence="1 2" key="1">
    <citation type="submission" date="2018-03" db="EMBL/GenBank/DDBJ databases">
        <title>Draft genome sequence of Rohu Carp (Labeo rohita).</title>
        <authorList>
            <person name="Das P."/>
            <person name="Kushwaha B."/>
            <person name="Joshi C.G."/>
            <person name="Kumar D."/>
            <person name="Nagpure N.S."/>
            <person name="Sahoo L."/>
            <person name="Das S.P."/>
            <person name="Bit A."/>
            <person name="Patnaik S."/>
            <person name="Meher P.K."/>
            <person name="Jayasankar P."/>
            <person name="Koringa P.G."/>
            <person name="Patel N.V."/>
            <person name="Hinsu A.T."/>
            <person name="Kumar R."/>
            <person name="Pandey M."/>
            <person name="Agarwal S."/>
            <person name="Srivastava S."/>
            <person name="Singh M."/>
            <person name="Iquebal M.A."/>
            <person name="Jaiswal S."/>
            <person name="Angadi U.B."/>
            <person name="Kumar N."/>
            <person name="Raza M."/>
            <person name="Shah T.M."/>
            <person name="Rai A."/>
            <person name="Jena J.K."/>
        </authorList>
    </citation>
    <scope>NUCLEOTIDE SEQUENCE [LARGE SCALE GENOMIC DNA]</scope>
    <source>
        <strain evidence="1">DASCIFA01</strain>
        <tissue evidence="1">Testis</tissue>
    </source>
</reference>
<evidence type="ECO:0000313" key="1">
    <source>
        <dbReference type="EMBL" id="RXN15905.1"/>
    </source>
</evidence>
<name>A0A498MEJ0_LABRO</name>